<dbReference type="Proteomes" id="UP001235840">
    <property type="component" value="Unassembled WGS sequence"/>
</dbReference>
<comment type="caution">
    <text evidence="5">The sequence shown here is derived from an EMBL/GenBank/DDBJ whole genome shotgun (WGS) entry which is preliminary data.</text>
</comment>
<dbReference type="PANTHER" id="PTHR34984:SF1">
    <property type="entry name" value="CARBON STORAGE REGULATOR"/>
    <property type="match status" value="1"/>
</dbReference>
<keyword evidence="6" id="KW-1185">Reference proteome</keyword>
<protein>
    <recommendedName>
        <fullName evidence="4">Translational regulator CsrA</fullName>
    </recommendedName>
</protein>
<comment type="subcellular location">
    <subcellularLocation>
        <location evidence="4">Cytoplasm</location>
    </subcellularLocation>
</comment>
<reference evidence="5 6" key="1">
    <citation type="submission" date="2023-07" db="EMBL/GenBank/DDBJ databases">
        <title>Genomic Encyclopedia of Type Strains, Phase IV (KMG-IV): sequencing the most valuable type-strain genomes for metagenomic binning, comparative biology and taxonomic classification.</title>
        <authorList>
            <person name="Goeker M."/>
        </authorList>
    </citation>
    <scope>NUCLEOTIDE SEQUENCE [LARGE SCALE GENOMIC DNA]</scope>
    <source>
        <strain evidence="5 6">DSM 12751</strain>
    </source>
</reference>
<dbReference type="Gene3D" id="2.60.40.4380">
    <property type="entry name" value="Translational regulator CsrA"/>
    <property type="match status" value="1"/>
</dbReference>
<evidence type="ECO:0000256" key="3">
    <source>
        <dbReference type="ARBA" id="ARBA00022884"/>
    </source>
</evidence>
<evidence type="ECO:0000313" key="5">
    <source>
        <dbReference type="EMBL" id="MDQ0166339.1"/>
    </source>
</evidence>
<keyword evidence="1 4" id="KW-0963">Cytoplasm</keyword>
<dbReference type="SUPFAM" id="SSF117130">
    <property type="entry name" value="CsrA-like"/>
    <property type="match status" value="1"/>
</dbReference>
<evidence type="ECO:0000256" key="4">
    <source>
        <dbReference type="HAMAP-Rule" id="MF_00167"/>
    </source>
</evidence>
<evidence type="ECO:0000256" key="1">
    <source>
        <dbReference type="ARBA" id="ARBA00022490"/>
    </source>
</evidence>
<dbReference type="NCBIfam" id="NF002469">
    <property type="entry name" value="PRK01712.1"/>
    <property type="match status" value="1"/>
</dbReference>
<sequence>MLVLTRRKGESIVVDDCIEIAVISVEGDTIKLGIEAPKSISIYRKEIYLQIQKENEQAAKVDIDLNDMKNQSWINKGKQI</sequence>
<organism evidence="5 6">
    <name type="scientific">Caldalkalibacillus horti</name>
    <dbReference type="NCBI Taxonomy" id="77523"/>
    <lineage>
        <taxon>Bacteria</taxon>
        <taxon>Bacillati</taxon>
        <taxon>Bacillota</taxon>
        <taxon>Bacilli</taxon>
        <taxon>Bacillales</taxon>
        <taxon>Bacillaceae</taxon>
        <taxon>Caldalkalibacillus</taxon>
    </lineage>
</organism>
<dbReference type="InterPro" id="IPR003751">
    <property type="entry name" value="CsrA"/>
</dbReference>
<keyword evidence="3 4" id="KW-0694">RNA-binding</keyword>
<dbReference type="EMBL" id="JAUSTY010000008">
    <property type="protein sequence ID" value="MDQ0166339.1"/>
    <property type="molecule type" value="Genomic_DNA"/>
</dbReference>
<dbReference type="HAMAP" id="MF_00167">
    <property type="entry name" value="CsrA"/>
    <property type="match status" value="1"/>
</dbReference>
<dbReference type="NCBIfam" id="TIGR00202">
    <property type="entry name" value="csrA"/>
    <property type="match status" value="1"/>
</dbReference>
<name>A0ABT9VZP0_9BACI</name>
<dbReference type="Pfam" id="PF02599">
    <property type="entry name" value="CsrA"/>
    <property type="match status" value="1"/>
</dbReference>
<accession>A0ABT9VZP0</accession>
<comment type="function">
    <text evidence="4">A translational regulator that binds mRNA to regulate translation initiation and/or mRNA stability. Usually binds in the 5'-UTR at or near the Shine-Dalgarno sequence preventing ribosome-binding, thus repressing translation. Its main target seems to be the major flagellin gene, while its function is anatagonized by FliW.</text>
</comment>
<keyword evidence="2 4" id="KW-0810">Translation regulation</keyword>
<keyword evidence="4" id="KW-1005">Bacterial flagellum biogenesis</keyword>
<evidence type="ECO:0000313" key="6">
    <source>
        <dbReference type="Proteomes" id="UP001235840"/>
    </source>
</evidence>
<dbReference type="RefSeq" id="WP_307394461.1">
    <property type="nucleotide sequence ID" value="NZ_BAAADK010000020.1"/>
</dbReference>
<gene>
    <name evidence="4" type="primary">csrA</name>
    <name evidence="5" type="ORF">J2S11_002243</name>
</gene>
<comment type="similarity">
    <text evidence="4">Belongs to the CsrA/RsmA family.</text>
</comment>
<proteinExistence type="inferred from homology"/>
<evidence type="ECO:0000256" key="2">
    <source>
        <dbReference type="ARBA" id="ARBA00022845"/>
    </source>
</evidence>
<dbReference type="PANTHER" id="PTHR34984">
    <property type="entry name" value="CARBON STORAGE REGULATOR"/>
    <property type="match status" value="1"/>
</dbReference>
<keyword evidence="4" id="KW-0678">Repressor</keyword>
<comment type="subunit">
    <text evidence="4">Homodimer; the beta-strands of each monomer intercalate to form a hydrophobic core, while the alpha-helices form wings that extend away from the core.</text>
</comment>
<dbReference type="InterPro" id="IPR036107">
    <property type="entry name" value="CsrA_sf"/>
</dbReference>